<organism evidence="1 2">
    <name type="scientific">Rubripirellula tenax</name>
    <dbReference type="NCBI Taxonomy" id="2528015"/>
    <lineage>
        <taxon>Bacteria</taxon>
        <taxon>Pseudomonadati</taxon>
        <taxon>Planctomycetota</taxon>
        <taxon>Planctomycetia</taxon>
        <taxon>Pirellulales</taxon>
        <taxon>Pirellulaceae</taxon>
        <taxon>Rubripirellula</taxon>
    </lineage>
</organism>
<dbReference type="EMBL" id="SJPW01000004">
    <property type="protein sequence ID" value="TWU54379.1"/>
    <property type="molecule type" value="Genomic_DNA"/>
</dbReference>
<dbReference type="Proteomes" id="UP000318288">
    <property type="component" value="Unassembled WGS sequence"/>
</dbReference>
<evidence type="ECO:0000313" key="1">
    <source>
        <dbReference type="EMBL" id="TWU54379.1"/>
    </source>
</evidence>
<dbReference type="InterPro" id="IPR037219">
    <property type="entry name" value="Peptidase_M41-like"/>
</dbReference>
<keyword evidence="2" id="KW-1185">Reference proteome</keyword>
<evidence type="ECO:0000313" key="2">
    <source>
        <dbReference type="Proteomes" id="UP000318288"/>
    </source>
</evidence>
<dbReference type="AlphaFoldDB" id="A0A5C6F3L6"/>
<reference evidence="1 2" key="1">
    <citation type="submission" date="2019-02" db="EMBL/GenBank/DDBJ databases">
        <title>Deep-cultivation of Planctomycetes and their phenomic and genomic characterization uncovers novel biology.</title>
        <authorList>
            <person name="Wiegand S."/>
            <person name="Jogler M."/>
            <person name="Boedeker C."/>
            <person name="Pinto D."/>
            <person name="Vollmers J."/>
            <person name="Rivas-Marin E."/>
            <person name="Kohn T."/>
            <person name="Peeters S.H."/>
            <person name="Heuer A."/>
            <person name="Rast P."/>
            <person name="Oberbeckmann S."/>
            <person name="Bunk B."/>
            <person name="Jeske O."/>
            <person name="Meyerdierks A."/>
            <person name="Storesund J.E."/>
            <person name="Kallscheuer N."/>
            <person name="Luecker S."/>
            <person name="Lage O.M."/>
            <person name="Pohl T."/>
            <person name="Merkel B.J."/>
            <person name="Hornburger P."/>
            <person name="Mueller R.-W."/>
            <person name="Bruemmer F."/>
            <person name="Labrenz M."/>
            <person name="Spormann A.M."/>
            <person name="Op Den Camp H."/>
            <person name="Overmann J."/>
            <person name="Amann R."/>
            <person name="Jetten M.S.M."/>
            <person name="Mascher T."/>
            <person name="Medema M.H."/>
            <person name="Devos D.P."/>
            <person name="Kaster A.-K."/>
            <person name="Ovreas L."/>
            <person name="Rohde M."/>
            <person name="Galperin M.Y."/>
            <person name="Jogler C."/>
        </authorList>
    </citation>
    <scope>NUCLEOTIDE SEQUENCE [LARGE SCALE GENOMIC DNA]</scope>
    <source>
        <strain evidence="1 2">Poly51</strain>
    </source>
</reference>
<gene>
    <name evidence="1" type="ORF">Poly51_30960</name>
</gene>
<sequence>MSSVEIEDVDLGVRRDTAYHEAAHAIIFCLFGDGECIDFATITGRTEEELGLTKLKPGFSLMLCDIETFIYEGLPDDVIERTVVRYIVNCYAGFAAEHRLLILSQDLDFEVDDDSPNQLSARRGIGPLAEFFGDLDLDDQIERGLFEEDYDGIGVYEDYESAVGAARLFLGADRDDVQLLLDHCATIAEELLRDPVVWRCVDELATELLELDSVSGDVIHARYSRQAANCLVYQDLIQTAASDYAIEGVHRFGFTIRNLPPMADLRRNHQSSTGT</sequence>
<comment type="caution">
    <text evidence="1">The sequence shown here is derived from an EMBL/GenBank/DDBJ whole genome shotgun (WGS) entry which is preliminary data.</text>
</comment>
<proteinExistence type="predicted"/>
<name>A0A5C6F3L6_9BACT</name>
<dbReference type="GO" id="GO:0006508">
    <property type="term" value="P:proteolysis"/>
    <property type="evidence" value="ECO:0007669"/>
    <property type="project" value="InterPro"/>
</dbReference>
<accession>A0A5C6F3L6</accession>
<evidence type="ECO:0008006" key="3">
    <source>
        <dbReference type="Google" id="ProtNLM"/>
    </source>
</evidence>
<protein>
    <recommendedName>
        <fullName evidence="3">ATP-dependent zinc metalloprotease FtsH</fullName>
    </recommendedName>
</protein>
<dbReference type="SUPFAM" id="SSF140990">
    <property type="entry name" value="FtsH protease domain-like"/>
    <property type="match status" value="1"/>
</dbReference>
<dbReference type="GO" id="GO:0004222">
    <property type="term" value="F:metalloendopeptidase activity"/>
    <property type="evidence" value="ECO:0007669"/>
    <property type="project" value="InterPro"/>
</dbReference>
<dbReference type="Gene3D" id="1.20.58.760">
    <property type="entry name" value="Peptidase M41"/>
    <property type="match status" value="1"/>
</dbReference>
<dbReference type="GO" id="GO:0005524">
    <property type="term" value="F:ATP binding"/>
    <property type="evidence" value="ECO:0007669"/>
    <property type="project" value="InterPro"/>
</dbReference>
<dbReference type="GO" id="GO:0004176">
    <property type="term" value="F:ATP-dependent peptidase activity"/>
    <property type="evidence" value="ECO:0007669"/>
    <property type="project" value="InterPro"/>
</dbReference>